<feature type="transmembrane region" description="Helical" evidence="1">
    <location>
        <begin position="485"/>
        <end position="503"/>
    </location>
</feature>
<evidence type="ECO:0000313" key="3">
    <source>
        <dbReference type="Proteomes" id="UP000031737"/>
    </source>
</evidence>
<feature type="transmembrane region" description="Helical" evidence="1">
    <location>
        <begin position="390"/>
        <end position="410"/>
    </location>
</feature>
<sequence length="853" mass="94263">MKSALLRGLSVKEWELTCLFPHGLPEDVNPLADRLGGDELLFASHADAVEESLWSPSSLTFDSSIGVESVDLITCDSLNADRLVTSHSDRGRRAVSGLRSVGPSLTINCRNFLDEYVEQFVLLETFFRSSIAETADREWLSILQREVPARRMLRAAEQNFWKNTFLFQRLPVSIRLISKGSLWLALMVMSVYFLIATVFGTLFCCCVMNTLFFSIFIAPYNVFPYGCALIVTACQCVLFCSRGVELMRRTYEGQLIDAFRVIGPKGLLLQGVVCIAAVVVFFVVFCVVASNHGVVTGIQYSTGSGWIVALCIILLYHFLYAFGMTGYRRSMRQGDASVATLYFFLDVDMDADHVTAHDTPTAEVAIASVVALSAFAFGFCYLLHGAIFFLGAAVIMTSLVALLTVLFVNAGHNLSTGCLIIVAALYSCLTWLTIIFTSTAHGWRGNWGCSMAALLAVVLVTDTVIAVCAFMPVQNRVARRWIFRAAWVWIVIQSAVFLIFTFFTDYRMGIITLAFGLHLVLYGLRASYGSSNYGAVLTIVFFVAMLLFCVVGGWRTARVRYDTPASPWLLPDYSKNSTVDLAFPAYDNWFSSSLPVCWPRFSAHVDIVGMALFAKLSNARSLDVRLTDLHAWFPNFTYIHNSSFSSLSFLRTEVFETSSNGYTTTILALSPSDHIYPLIESMTMWVNVVAFSLLSPVTPPLWFIQLVSYVTATEKLSPLLWKASIAQAREELGHYVASVVSPTHDVFLVGHGLAGAAAAFFVFDMPEEVHGVTFASPLNAIAWRSGRQWMSDALPGRVLSIVSSSAVFALGWMWGELSEVIPCTSFAGECHNIDSIARLLWAICRQNGTLPSD</sequence>
<feature type="transmembrane region" description="Helical" evidence="1">
    <location>
        <begin position="451"/>
        <end position="473"/>
    </location>
</feature>
<dbReference type="Proteomes" id="UP000031737">
    <property type="component" value="Unassembled WGS sequence"/>
</dbReference>
<keyword evidence="3" id="KW-1185">Reference proteome</keyword>
<reference evidence="2 3" key="1">
    <citation type="submission" date="2013-07" db="EMBL/GenBank/DDBJ databases">
        <authorList>
            <person name="Stoco P.H."/>
            <person name="Wagner G."/>
            <person name="Gerber A."/>
            <person name="Zaha A."/>
            <person name="Thompson C."/>
            <person name="Bartholomeu D.C."/>
            <person name="Luckemeyer D.D."/>
            <person name="Bahia D."/>
            <person name="Loreto E."/>
            <person name="Prestes E.B."/>
            <person name="Lima F.M."/>
            <person name="Rodrigues-Luiz G."/>
            <person name="Vallejo G.A."/>
            <person name="Filho J.F."/>
            <person name="Monteiro K.M."/>
            <person name="Tyler K.M."/>
            <person name="de Almeida L.G."/>
            <person name="Ortiz M.F."/>
            <person name="Siervo M.A."/>
            <person name="de Moraes M.H."/>
            <person name="Cunha O.L."/>
            <person name="Mendonca-Neto R."/>
            <person name="Silva R."/>
            <person name="Teixeira S.M."/>
            <person name="Murta S.M."/>
            <person name="Sincero T.C."/>
            <person name="Mendes T.A."/>
            <person name="Urmenyi T.P."/>
            <person name="Silva V.G."/>
            <person name="da Rocha W.D."/>
            <person name="Andersson B."/>
            <person name="Romanha A.J."/>
            <person name="Steindel M."/>
            <person name="de Vasconcelos A.T."/>
            <person name="Grisard E.C."/>
        </authorList>
    </citation>
    <scope>NUCLEOTIDE SEQUENCE [LARGE SCALE GENOMIC DNA]</scope>
    <source>
        <strain evidence="2 3">SC58</strain>
    </source>
</reference>
<feature type="transmembrane region" description="Helical" evidence="1">
    <location>
        <begin position="267"/>
        <end position="291"/>
    </location>
</feature>
<organism evidence="2 3">
    <name type="scientific">Trypanosoma rangeli SC58</name>
    <dbReference type="NCBI Taxonomy" id="429131"/>
    <lineage>
        <taxon>Eukaryota</taxon>
        <taxon>Discoba</taxon>
        <taxon>Euglenozoa</taxon>
        <taxon>Kinetoplastea</taxon>
        <taxon>Metakinetoplastina</taxon>
        <taxon>Trypanosomatida</taxon>
        <taxon>Trypanosomatidae</taxon>
        <taxon>Trypanosoma</taxon>
        <taxon>Herpetosoma</taxon>
    </lineage>
</organism>
<gene>
    <name evidence="2" type="ORF">TRSC58_02633</name>
</gene>
<accession>A0A061J452</accession>
<dbReference type="OrthoDB" id="262042at2759"/>
<keyword evidence="1" id="KW-0472">Membrane</keyword>
<comment type="caution">
    <text evidence="2">The sequence shown here is derived from an EMBL/GenBank/DDBJ whole genome shotgun (WGS) entry which is preliminary data.</text>
</comment>
<feature type="transmembrane region" description="Helical" evidence="1">
    <location>
        <begin position="417"/>
        <end position="439"/>
    </location>
</feature>
<proteinExistence type="predicted"/>
<evidence type="ECO:0000256" key="1">
    <source>
        <dbReference type="SAM" id="Phobius"/>
    </source>
</evidence>
<name>A0A061J452_TRYRA</name>
<feature type="transmembrane region" description="Helical" evidence="1">
    <location>
        <begin position="535"/>
        <end position="554"/>
    </location>
</feature>
<feature type="transmembrane region" description="Helical" evidence="1">
    <location>
        <begin position="509"/>
        <end position="528"/>
    </location>
</feature>
<keyword evidence="1" id="KW-0812">Transmembrane</keyword>
<dbReference type="InterPro" id="IPR029058">
    <property type="entry name" value="AB_hydrolase_fold"/>
</dbReference>
<evidence type="ECO:0000313" key="2">
    <source>
        <dbReference type="EMBL" id="ESL09644.1"/>
    </source>
</evidence>
<dbReference type="EMBL" id="AUPL01002633">
    <property type="protein sequence ID" value="ESL09644.1"/>
    <property type="molecule type" value="Genomic_DNA"/>
</dbReference>
<feature type="transmembrane region" description="Helical" evidence="1">
    <location>
        <begin position="222"/>
        <end position="240"/>
    </location>
</feature>
<dbReference type="SUPFAM" id="SSF53474">
    <property type="entry name" value="alpha/beta-Hydrolases"/>
    <property type="match status" value="1"/>
</dbReference>
<dbReference type="AlphaFoldDB" id="A0A061J452"/>
<dbReference type="VEuPathDB" id="TriTrypDB:TRSC58_02633"/>
<protein>
    <submittedName>
        <fullName evidence="2">Uncharacterized protein</fullName>
    </submittedName>
</protein>
<feature type="transmembrane region" description="Helical" evidence="1">
    <location>
        <begin position="183"/>
        <end position="216"/>
    </location>
</feature>
<keyword evidence="1" id="KW-1133">Transmembrane helix</keyword>
<feature type="transmembrane region" description="Helical" evidence="1">
    <location>
        <begin position="303"/>
        <end position="322"/>
    </location>
</feature>